<evidence type="ECO:0000259" key="1">
    <source>
        <dbReference type="Pfam" id="PF18406"/>
    </source>
</evidence>
<reference evidence="2 3" key="1">
    <citation type="submission" date="2019-08" db="EMBL/GenBank/DDBJ databases">
        <title>In-depth cultivation of the pig gut microbiome towards novel bacterial diversity and tailored functional studies.</title>
        <authorList>
            <person name="Wylensek D."/>
            <person name="Hitch T.C.A."/>
            <person name="Clavel T."/>
        </authorList>
    </citation>
    <scope>NUCLEOTIDE SEQUENCE [LARGE SCALE GENOMIC DNA]</scope>
    <source>
        <strain evidence="2 3">WCA-693-APC-5D-A</strain>
    </source>
</reference>
<dbReference type="InterPro" id="IPR041329">
    <property type="entry name" value="YubB_C"/>
</dbReference>
<sequence>MANYVKSVLCIEEKYVEKVSDCLRSDEEDVDFNNLIPMPDWVMRDCYGKEADSLSAYRYLHGYSMDMNMCSLVNMYQHKGENLDDVISRLEREGYIDLKLGERAFLNEQEHGDTSWYLWTFKNWGTKYNAVRTGWKKNKVYFETPWSAPFPIFQALAERFPDAVIECVYAGEDIGNCGCLILKNGCIASEFYPERDTDEAKRIYKEVWEVDE</sequence>
<dbReference type="Pfam" id="PF18406">
    <property type="entry name" value="DUF1281_C"/>
    <property type="match status" value="1"/>
</dbReference>
<gene>
    <name evidence="2" type="ORF">FYJ84_01490</name>
</gene>
<dbReference type="EMBL" id="VUNR01000002">
    <property type="protein sequence ID" value="MSU07671.1"/>
    <property type="molecule type" value="Genomic_DNA"/>
</dbReference>
<dbReference type="GeneID" id="96777580"/>
<protein>
    <recommendedName>
        <fullName evidence="1">YubB ferredoxin-like domain-containing protein</fullName>
    </recommendedName>
</protein>
<organism evidence="2 3">
    <name type="scientific">Anaerovibrio slackiae</name>
    <dbReference type="NCBI Taxonomy" id="2652309"/>
    <lineage>
        <taxon>Bacteria</taxon>
        <taxon>Bacillati</taxon>
        <taxon>Bacillota</taxon>
        <taxon>Negativicutes</taxon>
        <taxon>Selenomonadales</taxon>
        <taxon>Selenomonadaceae</taxon>
        <taxon>Anaerovibrio</taxon>
    </lineage>
</organism>
<dbReference type="Proteomes" id="UP000433181">
    <property type="component" value="Unassembled WGS sequence"/>
</dbReference>
<keyword evidence="3" id="KW-1185">Reference proteome</keyword>
<accession>A0A6I2UES2</accession>
<proteinExistence type="predicted"/>
<name>A0A6I2UES2_9FIRM</name>
<feature type="domain" description="YubB ferredoxin-like" evidence="1">
    <location>
        <begin position="136"/>
        <end position="200"/>
    </location>
</feature>
<comment type="caution">
    <text evidence="2">The sequence shown here is derived from an EMBL/GenBank/DDBJ whole genome shotgun (WGS) entry which is preliminary data.</text>
</comment>
<evidence type="ECO:0000313" key="2">
    <source>
        <dbReference type="EMBL" id="MSU07671.1"/>
    </source>
</evidence>
<evidence type="ECO:0000313" key="3">
    <source>
        <dbReference type="Proteomes" id="UP000433181"/>
    </source>
</evidence>
<dbReference type="AlphaFoldDB" id="A0A6I2UES2"/>
<dbReference type="RefSeq" id="WP_154405432.1">
    <property type="nucleotide sequence ID" value="NZ_VUNR01000002.1"/>
</dbReference>